<dbReference type="InterPro" id="IPR010730">
    <property type="entry name" value="HET"/>
</dbReference>
<feature type="domain" description="Heterokaryon incompatibility" evidence="1">
    <location>
        <begin position="23"/>
        <end position="126"/>
    </location>
</feature>
<comment type="caution">
    <text evidence="3">The sequence shown here is derived from an EMBL/GenBank/DDBJ whole genome shotgun (WGS) entry which is preliminary data.</text>
</comment>
<evidence type="ECO:0000259" key="1">
    <source>
        <dbReference type="Pfam" id="PF06985"/>
    </source>
</evidence>
<dbReference type="EMBL" id="JAQQWM010000004">
    <property type="protein sequence ID" value="KAK8067582.1"/>
    <property type="molecule type" value="Genomic_DNA"/>
</dbReference>
<evidence type="ECO:0000259" key="2">
    <source>
        <dbReference type="Pfam" id="PF26640"/>
    </source>
</evidence>
<evidence type="ECO:0000313" key="4">
    <source>
        <dbReference type="Proteomes" id="UP001446871"/>
    </source>
</evidence>
<feature type="domain" description="DUF8212" evidence="2">
    <location>
        <begin position="235"/>
        <end position="317"/>
    </location>
</feature>
<proteinExistence type="predicted"/>
<keyword evidence="4" id="KW-1185">Reference proteome</keyword>
<evidence type="ECO:0000313" key="3">
    <source>
        <dbReference type="EMBL" id="KAK8067582.1"/>
    </source>
</evidence>
<sequence>MWLLHSATSQLKNFISDEDIPGYAILSHTWGDGEVSFQHWQAAYSSDSLFGAFTEDWRQRNLYNLHSMRGYDKVAKCQKKALKRGIEWVWVDTCFIDKQSSSELSEAINSMYRWYKQALVCYAYLQDVEFFEDIRISRWFERGWTLQELIAPKRVIFVDQDWRVLGRKEGLCQELEAITSIDAAVLRGGSIEDASIAKRMSWAATRETSRKEDMAYSLLGIFGINMPLIYGEGENAFIRLQEEILRRNPNDHTLFAWGDHVQLDLSDPEDSVERIGALTSSTGEFPTETRLQGLLASSPNDFLHSNHMIGSQDSDTFRHPLIKVDPTLLAPSIIGRTIRVGFKDITTVSYPCRLSYSPIIQQRPATLNATYTAC</sequence>
<accession>A0ABR1V9L7</accession>
<dbReference type="InterPro" id="IPR058525">
    <property type="entry name" value="DUF8212"/>
</dbReference>
<reference evidence="3 4" key="1">
    <citation type="submission" date="2023-01" db="EMBL/GenBank/DDBJ databases">
        <title>Analysis of 21 Apiospora genomes using comparative genomics revels a genus with tremendous synthesis potential of carbohydrate active enzymes and secondary metabolites.</title>
        <authorList>
            <person name="Sorensen T."/>
        </authorList>
    </citation>
    <scope>NUCLEOTIDE SEQUENCE [LARGE SCALE GENOMIC DNA]</scope>
    <source>
        <strain evidence="3 4">CBS 83171</strain>
    </source>
</reference>
<dbReference type="PANTHER" id="PTHR10622">
    <property type="entry name" value="HET DOMAIN-CONTAINING PROTEIN"/>
    <property type="match status" value="1"/>
</dbReference>
<organism evidence="3 4">
    <name type="scientific">Apiospora saccharicola</name>
    <dbReference type="NCBI Taxonomy" id="335842"/>
    <lineage>
        <taxon>Eukaryota</taxon>
        <taxon>Fungi</taxon>
        <taxon>Dikarya</taxon>
        <taxon>Ascomycota</taxon>
        <taxon>Pezizomycotina</taxon>
        <taxon>Sordariomycetes</taxon>
        <taxon>Xylariomycetidae</taxon>
        <taxon>Amphisphaeriales</taxon>
        <taxon>Apiosporaceae</taxon>
        <taxon>Apiospora</taxon>
    </lineage>
</organism>
<gene>
    <name evidence="3" type="ORF">PG996_006694</name>
</gene>
<dbReference type="Proteomes" id="UP001446871">
    <property type="component" value="Unassembled WGS sequence"/>
</dbReference>
<dbReference type="Pfam" id="PF06985">
    <property type="entry name" value="HET"/>
    <property type="match status" value="1"/>
</dbReference>
<dbReference type="Pfam" id="PF26640">
    <property type="entry name" value="DUF8212"/>
    <property type="match status" value="1"/>
</dbReference>
<protein>
    <submittedName>
        <fullName evidence="3">HET-domain-containing protein</fullName>
    </submittedName>
</protein>
<name>A0ABR1V9L7_9PEZI</name>
<dbReference type="PANTHER" id="PTHR10622:SF10">
    <property type="entry name" value="HET DOMAIN-CONTAINING PROTEIN"/>
    <property type="match status" value="1"/>
</dbReference>